<dbReference type="PANTHER" id="PTHR13533">
    <property type="entry name" value="N-ACETYLNEURAMINATE 9-O-ACETYLTRANSFERASE"/>
    <property type="match status" value="1"/>
</dbReference>
<feature type="domain" description="Cas1p 10 TM acyl transferase" evidence="10">
    <location>
        <begin position="367"/>
        <end position="776"/>
    </location>
</feature>
<feature type="compositionally biased region" description="Basic and acidic residues" evidence="8">
    <location>
        <begin position="807"/>
        <end position="816"/>
    </location>
</feature>
<dbReference type="OrthoDB" id="1932925at2759"/>
<protein>
    <submittedName>
        <fullName evidence="12">O-acetyltransferase CAS1</fullName>
    </submittedName>
</protein>
<feature type="transmembrane region" description="Helical" evidence="9">
    <location>
        <begin position="554"/>
        <end position="572"/>
    </location>
</feature>
<reference evidence="13" key="1">
    <citation type="journal article" date="2013" name="New Phytol.">
        <title>Comparative genomic and transcriptomic analyses reveal the hemibiotrophic stage shift of Colletotrichum fungi.</title>
        <authorList>
            <person name="Gan P."/>
            <person name="Ikeda K."/>
            <person name="Irieda H."/>
            <person name="Narusaka M."/>
            <person name="O'Connell R.J."/>
            <person name="Narusaka Y."/>
            <person name="Takano Y."/>
            <person name="Kubo Y."/>
            <person name="Shirasu K."/>
        </authorList>
    </citation>
    <scope>NUCLEOTIDE SEQUENCE [LARGE SCALE GENOMIC DNA]</scope>
    <source>
        <strain evidence="13">104-T / ATCC 96160 / CBS 514.97 / LARS 414 / MAFF 240422</strain>
    </source>
</reference>
<evidence type="ECO:0000313" key="13">
    <source>
        <dbReference type="Proteomes" id="UP000014480"/>
    </source>
</evidence>
<evidence type="ECO:0000259" key="11">
    <source>
        <dbReference type="Pfam" id="PF24536"/>
    </source>
</evidence>
<feature type="transmembrane region" description="Helical" evidence="9">
    <location>
        <begin position="665"/>
        <end position="684"/>
    </location>
</feature>
<feature type="region of interest" description="Disordered" evidence="8">
    <location>
        <begin position="793"/>
        <end position="821"/>
    </location>
</feature>
<organism evidence="12 13">
    <name type="scientific">Colletotrichum orbiculare (strain 104-T / ATCC 96160 / CBS 514.97 / LARS 414 / MAFF 240422)</name>
    <name type="common">Cucumber anthracnose fungus</name>
    <name type="synonym">Colletotrichum lagenarium</name>
    <dbReference type="NCBI Taxonomy" id="1213857"/>
    <lineage>
        <taxon>Eukaryota</taxon>
        <taxon>Fungi</taxon>
        <taxon>Dikarya</taxon>
        <taxon>Ascomycota</taxon>
        <taxon>Pezizomycotina</taxon>
        <taxon>Sordariomycetes</taxon>
        <taxon>Hypocreomycetidae</taxon>
        <taxon>Glomerellales</taxon>
        <taxon>Glomerellaceae</taxon>
        <taxon>Colletotrichum</taxon>
        <taxon>Colletotrichum orbiculare species complex</taxon>
    </lineage>
</organism>
<feature type="transmembrane region" description="Helical" evidence="9">
    <location>
        <begin position="475"/>
        <end position="493"/>
    </location>
</feature>
<reference evidence="13" key="2">
    <citation type="journal article" date="2019" name="Mol. Plant Microbe Interact.">
        <title>Genome sequence resources for four phytopathogenic fungi from the Colletotrichum orbiculare species complex.</title>
        <authorList>
            <person name="Gan P."/>
            <person name="Tsushima A."/>
            <person name="Narusaka M."/>
            <person name="Narusaka Y."/>
            <person name="Takano Y."/>
            <person name="Kubo Y."/>
            <person name="Shirasu K."/>
        </authorList>
    </citation>
    <scope>GENOME REANNOTATION</scope>
    <source>
        <strain evidence="13">104-T / ATCC 96160 / CBS 514.97 / LARS 414 / MAFF 240422</strain>
    </source>
</reference>
<comment type="similarity">
    <text evidence="2">Belongs to the PC-esterase family. CASD1 subfamily.</text>
</comment>
<sequence length="847" mass="95737">MVRLQRLAASAGSSMFLRRAVPRISLAILLICVVYQYHVYGRYDPYKCDSLLSSGRWRSSADSKLPKDVFKKWEPHDCRMRELSREDVSACFANRRLVIVGDSTMRQLYFAAMTRLDHQVAEKAILDFAVAVDKHRNLTKEVEGVKLEFVWDPWLNSTSLFNHLARFRERSGSADYEQLVRKEGRESASLIIAGTPGLWAARQGGDGYLDHFREGIDNLMPYLHRDIYNLISLPRTRSPAAFDELSNTVLVAPVIVPAYDRLSSSRARSMTRERIDAMNWNLQHLQPAERSHTAWSYNAMTHGHADAFLEDGIHAVDLVAERKLDIALNAHCNAALILILGLSLLALPVLFLDRRQDAFAWARTTLVMDVLLATATVIAVSVYCLLSDRTHLLIKQDKHFDVSDFILPLIGLAFIAAVSVRSRPPQLPSSKGLAAVSFLPREQTDEWKGWMQAFILLYTYNAASESLAMYKVRKFLVATYIFLSCYGHTMYFLRTEDYSLRRVTYVLCRLNLLSCALGLATSSEWIIYSAPLITFWFGVTYISLACFRRFNNNPLGFFLKIVVLAGCITFLMRRTHLLETVLRVLKSTCSIHWDVNILRAHYNIDRFVAYFGMLTAAAVHRVSVLRRRQHGINARAPFEKTNDALDRALLDVAYPERDAVPVKPIMIFFAVAYLVVFIILAFAAQVYRNNDAYNAFHPYTSPWFVLSAVVARNALQPLRESYVPLAAALGRSSLEAYVLHHHIWLGSDGAGILRVGRLAFLPRKVEIVVLTAVFLWAIRAEGVDEVTLGRPLKDGKKSPVPWQPTAEEDKPRDEAKPSSSTVSNRALKLRVAGLLTALWLGNEMYGA</sequence>
<dbReference type="GO" id="GO:0016740">
    <property type="term" value="F:transferase activity"/>
    <property type="evidence" value="ECO:0007669"/>
    <property type="project" value="UniProtKB-KW"/>
</dbReference>
<evidence type="ECO:0000256" key="9">
    <source>
        <dbReference type="SAM" id="Phobius"/>
    </source>
</evidence>
<feature type="transmembrane region" description="Helical" evidence="9">
    <location>
        <begin position="525"/>
        <end position="547"/>
    </location>
</feature>
<evidence type="ECO:0000256" key="3">
    <source>
        <dbReference type="ARBA" id="ARBA00022679"/>
    </source>
</evidence>
<keyword evidence="3" id="KW-0808">Transferase</keyword>
<feature type="domain" description="NXPE C-terminal" evidence="11">
    <location>
        <begin position="73"/>
        <end position="150"/>
    </location>
</feature>
<dbReference type="EMBL" id="AMCV02000023">
    <property type="protein sequence ID" value="TDZ18350.1"/>
    <property type="molecule type" value="Genomic_DNA"/>
</dbReference>
<keyword evidence="5 9" id="KW-1133">Transmembrane helix</keyword>
<keyword evidence="4 9" id="KW-0812">Transmembrane</keyword>
<evidence type="ECO:0000256" key="6">
    <source>
        <dbReference type="ARBA" id="ARBA00023136"/>
    </source>
</evidence>
<dbReference type="PANTHER" id="PTHR13533:SF1">
    <property type="entry name" value="N-ACETYLNEURAMINATE 9-O-ACETYLTRANSFERASE"/>
    <property type="match status" value="1"/>
</dbReference>
<dbReference type="InterPro" id="IPR057106">
    <property type="entry name" value="NXPE4_C"/>
</dbReference>
<feature type="transmembrane region" description="Helical" evidence="9">
    <location>
        <begin position="405"/>
        <end position="422"/>
    </location>
</feature>
<feature type="transmembrane region" description="Helical" evidence="9">
    <location>
        <begin position="334"/>
        <end position="352"/>
    </location>
</feature>
<dbReference type="Pfam" id="PF07779">
    <property type="entry name" value="Cas1_AcylT"/>
    <property type="match status" value="1"/>
</dbReference>
<comment type="caution">
    <text evidence="12">The sequence shown here is derived from an EMBL/GenBank/DDBJ whole genome shotgun (WGS) entry which is preliminary data.</text>
</comment>
<keyword evidence="6 9" id="KW-0472">Membrane</keyword>
<dbReference type="InterPro" id="IPR012419">
    <property type="entry name" value="Cas1_AcylTrans_dom"/>
</dbReference>
<dbReference type="Proteomes" id="UP000014480">
    <property type="component" value="Unassembled WGS sequence"/>
</dbReference>
<feature type="transmembrane region" description="Helical" evidence="9">
    <location>
        <begin position="607"/>
        <end position="625"/>
    </location>
</feature>
<dbReference type="Pfam" id="PF24536">
    <property type="entry name" value="NXPE4_C"/>
    <property type="match status" value="1"/>
</dbReference>
<name>A0A484FJ08_COLOR</name>
<evidence type="ECO:0000256" key="7">
    <source>
        <dbReference type="ARBA" id="ARBA00023180"/>
    </source>
</evidence>
<dbReference type="AlphaFoldDB" id="A0A484FJ08"/>
<evidence type="ECO:0000313" key="12">
    <source>
        <dbReference type="EMBL" id="TDZ18350.1"/>
    </source>
</evidence>
<keyword evidence="7" id="KW-0325">Glycoprotein</keyword>
<dbReference type="GO" id="GO:0016020">
    <property type="term" value="C:membrane"/>
    <property type="evidence" value="ECO:0007669"/>
    <property type="project" value="UniProtKB-SubCell"/>
</dbReference>
<accession>A0A484FJ08</accession>
<evidence type="ECO:0000256" key="2">
    <source>
        <dbReference type="ARBA" id="ARBA00010666"/>
    </source>
</evidence>
<evidence type="ECO:0000256" key="4">
    <source>
        <dbReference type="ARBA" id="ARBA00022692"/>
    </source>
</evidence>
<dbReference type="GO" id="GO:0005975">
    <property type="term" value="P:carbohydrate metabolic process"/>
    <property type="evidence" value="ECO:0007669"/>
    <property type="project" value="UniProtKB-ARBA"/>
</dbReference>
<evidence type="ECO:0000256" key="1">
    <source>
        <dbReference type="ARBA" id="ARBA00004141"/>
    </source>
</evidence>
<keyword evidence="13" id="KW-1185">Reference proteome</keyword>
<feature type="transmembrane region" description="Helical" evidence="9">
    <location>
        <begin position="20"/>
        <end position="40"/>
    </location>
</feature>
<dbReference type="GO" id="GO:0005794">
    <property type="term" value="C:Golgi apparatus"/>
    <property type="evidence" value="ECO:0007669"/>
    <property type="project" value="UniProtKB-ARBA"/>
</dbReference>
<comment type="subcellular location">
    <subcellularLocation>
        <location evidence="1">Membrane</location>
        <topology evidence="1">Multi-pass membrane protein</topology>
    </subcellularLocation>
</comment>
<evidence type="ECO:0000259" key="10">
    <source>
        <dbReference type="Pfam" id="PF07779"/>
    </source>
</evidence>
<proteinExistence type="inferred from homology"/>
<evidence type="ECO:0000256" key="5">
    <source>
        <dbReference type="ARBA" id="ARBA00022989"/>
    </source>
</evidence>
<feature type="transmembrane region" description="Helical" evidence="9">
    <location>
        <begin position="364"/>
        <end position="385"/>
    </location>
</feature>
<gene>
    <name evidence="12" type="primary">CAS1</name>
    <name evidence="12" type="ORF">Cob_v008695</name>
</gene>
<evidence type="ECO:0000256" key="8">
    <source>
        <dbReference type="SAM" id="MobiDB-lite"/>
    </source>
</evidence>